<organism evidence="2 3">
    <name type="scientific">Verticillium longisporum</name>
    <name type="common">Verticillium dahliae var. longisporum</name>
    <dbReference type="NCBI Taxonomy" id="100787"/>
    <lineage>
        <taxon>Eukaryota</taxon>
        <taxon>Fungi</taxon>
        <taxon>Dikarya</taxon>
        <taxon>Ascomycota</taxon>
        <taxon>Pezizomycotina</taxon>
        <taxon>Sordariomycetes</taxon>
        <taxon>Hypocreomycetidae</taxon>
        <taxon>Glomerellales</taxon>
        <taxon>Plectosphaerellaceae</taxon>
        <taxon>Verticillium</taxon>
    </lineage>
</organism>
<feature type="compositionally biased region" description="Pro residues" evidence="1">
    <location>
        <begin position="64"/>
        <end position="78"/>
    </location>
</feature>
<feature type="compositionally biased region" description="Low complexity" evidence="1">
    <location>
        <begin position="498"/>
        <end position="514"/>
    </location>
</feature>
<feature type="compositionally biased region" description="Basic and acidic residues" evidence="1">
    <location>
        <begin position="21"/>
        <end position="31"/>
    </location>
</feature>
<feature type="compositionally biased region" description="Acidic residues" evidence="1">
    <location>
        <begin position="226"/>
        <end position="239"/>
    </location>
</feature>
<protein>
    <submittedName>
        <fullName evidence="2">Uncharacterized protein</fullName>
    </submittedName>
</protein>
<feature type="compositionally biased region" description="Low complexity" evidence="1">
    <location>
        <begin position="420"/>
        <end position="436"/>
    </location>
</feature>
<dbReference type="AlphaFoldDB" id="A0A0G4L2J2"/>
<dbReference type="Proteomes" id="UP000044602">
    <property type="component" value="Unassembled WGS sequence"/>
</dbReference>
<accession>A0A0G4L2J2</accession>
<feature type="region of interest" description="Disordered" evidence="1">
    <location>
        <begin position="396"/>
        <end position="446"/>
    </location>
</feature>
<dbReference type="EMBL" id="CVQH01007002">
    <property type="protein sequence ID" value="CRK15915.1"/>
    <property type="molecule type" value="Genomic_DNA"/>
</dbReference>
<feature type="region of interest" description="Disordered" evidence="1">
    <location>
        <begin position="498"/>
        <end position="524"/>
    </location>
</feature>
<name>A0A0G4L2J2_VERLO</name>
<evidence type="ECO:0000313" key="2">
    <source>
        <dbReference type="EMBL" id="CRK15915.1"/>
    </source>
</evidence>
<keyword evidence="3" id="KW-1185">Reference proteome</keyword>
<gene>
    <name evidence="2" type="ORF">BN1708_011600</name>
</gene>
<proteinExistence type="predicted"/>
<evidence type="ECO:0000256" key="1">
    <source>
        <dbReference type="SAM" id="MobiDB-lite"/>
    </source>
</evidence>
<sequence length="524" mass="57288">MSYPALKKTKRPTATALSESLARRQQEAYDKHVRRAARCPKNGPPPAPALARQAAKQHRKTPAPASPLRPRPRAPPPIGNNLAVPKTRKAKTTPAPPSRPVPEAKPTTYSRPKLTHKTTRQKPTFVPPSRPVLKAVFPTVGPLKVPKKRQALDPLPQKKVDYAPLNPPANLDDDSDSDTSWMRYNTDGDLITDEVVAKMWPVRVPPSAHSQIDFLSMFAEKPAGVQEEEESQADEDDDWWQYLSSEEQEQQAQPATIEDSFQRWLDAPEEEVVSSVEPEPSLEDRLARLTMPSPISVPDVPQGHRSRQALSTSRPAWSILLPSYQMKLDRDAAAGFISRFKDDNADDDGETTGRPWDNDLALDPAARHLPALRQDRLPVRIPSLAALDAHLDAMNIPRSGYSRPRTAPSRSSVSASDKQSTVPSTAPPTTAISKASRIPAPAKKREPPILERKKNELTCSKISNAGASAHRVYESITALSPSTRSRIPSCSSPCCLRAPSSRPTGRTAPAAGATLDSGKQPSTA</sequence>
<feature type="region of interest" description="Disordered" evidence="1">
    <location>
        <begin position="1"/>
        <end position="130"/>
    </location>
</feature>
<feature type="region of interest" description="Disordered" evidence="1">
    <location>
        <begin position="340"/>
        <end position="361"/>
    </location>
</feature>
<evidence type="ECO:0000313" key="3">
    <source>
        <dbReference type="Proteomes" id="UP000044602"/>
    </source>
</evidence>
<feature type="compositionally biased region" description="Polar residues" evidence="1">
    <location>
        <begin position="408"/>
        <end position="419"/>
    </location>
</feature>
<reference evidence="2 3" key="1">
    <citation type="submission" date="2015-05" db="EMBL/GenBank/DDBJ databases">
        <authorList>
            <person name="Wang D.B."/>
            <person name="Wang M."/>
        </authorList>
    </citation>
    <scope>NUCLEOTIDE SEQUENCE [LARGE SCALE GENOMIC DNA]</scope>
    <source>
        <strain evidence="2">VL1</strain>
    </source>
</reference>
<feature type="region of interest" description="Disordered" evidence="1">
    <location>
        <begin position="147"/>
        <end position="180"/>
    </location>
</feature>
<feature type="region of interest" description="Disordered" evidence="1">
    <location>
        <begin position="220"/>
        <end position="256"/>
    </location>
</feature>